<proteinExistence type="inferred from homology"/>
<evidence type="ECO:0000256" key="3">
    <source>
        <dbReference type="ARBA" id="ARBA00009562"/>
    </source>
</evidence>
<evidence type="ECO:0000256" key="2">
    <source>
        <dbReference type="ARBA" id="ARBA00004873"/>
    </source>
</evidence>
<evidence type="ECO:0000256" key="13">
    <source>
        <dbReference type="ARBA" id="ARBA00025634"/>
    </source>
</evidence>
<dbReference type="GO" id="GO:0000162">
    <property type="term" value="P:L-tryptophan biosynthetic process"/>
    <property type="evidence" value="ECO:0007669"/>
    <property type="project" value="UniProtKB-UniPathway"/>
</dbReference>
<protein>
    <recommendedName>
        <fullName evidence="6 15">Anthranilate synthase component 1</fullName>
        <ecNumber evidence="5 15">4.1.3.27</ecNumber>
    </recommendedName>
</protein>
<evidence type="ECO:0000256" key="10">
    <source>
        <dbReference type="ARBA" id="ARBA00022842"/>
    </source>
</evidence>
<keyword evidence="9 15" id="KW-0822">Tryptophan biosynthesis</keyword>
<accession>A0A1H7FYU3</accession>
<name>A0A1H7FYU3_9HYPH</name>
<evidence type="ECO:0000256" key="11">
    <source>
        <dbReference type="ARBA" id="ARBA00023141"/>
    </source>
</evidence>
<evidence type="ECO:0000256" key="1">
    <source>
        <dbReference type="ARBA" id="ARBA00001946"/>
    </source>
</evidence>
<dbReference type="PANTHER" id="PTHR11236">
    <property type="entry name" value="AMINOBENZOATE/ANTHRANILATE SYNTHASE"/>
    <property type="match status" value="1"/>
</dbReference>
<comment type="catalytic activity">
    <reaction evidence="14 15">
        <text>chorismate + L-glutamine = anthranilate + pyruvate + L-glutamate + H(+)</text>
        <dbReference type="Rhea" id="RHEA:21732"/>
        <dbReference type="ChEBI" id="CHEBI:15361"/>
        <dbReference type="ChEBI" id="CHEBI:15378"/>
        <dbReference type="ChEBI" id="CHEBI:16567"/>
        <dbReference type="ChEBI" id="CHEBI:29748"/>
        <dbReference type="ChEBI" id="CHEBI:29985"/>
        <dbReference type="ChEBI" id="CHEBI:58359"/>
        <dbReference type="EC" id="4.1.3.27"/>
    </reaction>
</comment>
<evidence type="ECO:0000313" key="19">
    <source>
        <dbReference type="Proteomes" id="UP000199664"/>
    </source>
</evidence>
<sequence>MDPAADFARFAAAYQAGEPQLLTLSLVGDCETPVAAFLKLRHTYGGPAFLLESVEGGAVRGRYSMIGLDPDLIWRCHRGQASLHRLAQDEDFVADPRPAFESLRALLAESAIPDRDGLPPMAAGVFGYLGYDMVRLMERLPEAKATGPGVPDAILTRPTLMVVFDSIRDEITVVTPVRPLANVPARAAHERAQERLDAVVRALEGPLPDEAGIDIAAIPHPESTSNTSEAEFHAMVATAQEYVRAGDIFQVVLSQRFEAPFELPPFALYRALRRVNPAPFLCYLDFEAFQIVCSSPEILVRLRDGKVTIRPIAGTRPRGATPEADEALADELLADPKERAEHLMLLDLGRNDVGRVAEIGSVNVTDSFFIERYSQVMHIVSNVEGRISGEHDALSALAAGFPAGTVSGAPKVRAMEIIDELEKDGRGAYGGCIGYFGANGEMDTCIVLRTAVVQDGRMQVQAGAGIVYDSNPASEQLECINKAKALFKAAEEAVRFAARSRRGQ</sequence>
<keyword evidence="10 15" id="KW-0460">Magnesium</keyword>
<reference evidence="19" key="1">
    <citation type="submission" date="2016-10" db="EMBL/GenBank/DDBJ databases">
        <authorList>
            <person name="Varghese N."/>
            <person name="Submissions S."/>
        </authorList>
    </citation>
    <scope>NUCLEOTIDE SEQUENCE [LARGE SCALE GENOMIC DNA]</scope>
    <source>
        <strain evidence="19">LMG 26383,CCUG 61248,R- 45681</strain>
    </source>
</reference>
<evidence type="ECO:0000256" key="6">
    <source>
        <dbReference type="ARBA" id="ARBA00020653"/>
    </source>
</evidence>
<dbReference type="GO" id="GO:0046872">
    <property type="term" value="F:metal ion binding"/>
    <property type="evidence" value="ECO:0007669"/>
    <property type="project" value="UniProtKB-KW"/>
</dbReference>
<comment type="pathway">
    <text evidence="2 15">Amino-acid biosynthesis; L-tryptophan biosynthesis; L-tryptophan from chorismate: step 1/5.</text>
</comment>
<dbReference type="Pfam" id="PF00425">
    <property type="entry name" value="Chorismate_bind"/>
    <property type="match status" value="1"/>
</dbReference>
<feature type="domain" description="Anthranilate synthase component I N-terminal" evidence="17">
    <location>
        <begin position="30"/>
        <end position="173"/>
    </location>
</feature>
<dbReference type="STRING" id="1036779.SAMN04515666_101201"/>
<dbReference type="SUPFAM" id="SSF56322">
    <property type="entry name" value="ADC synthase"/>
    <property type="match status" value="1"/>
</dbReference>
<evidence type="ECO:0000256" key="5">
    <source>
        <dbReference type="ARBA" id="ARBA00012266"/>
    </source>
</evidence>
<comment type="cofactor">
    <cofactor evidence="1 15">
        <name>Mg(2+)</name>
        <dbReference type="ChEBI" id="CHEBI:18420"/>
    </cofactor>
</comment>
<evidence type="ECO:0000256" key="14">
    <source>
        <dbReference type="ARBA" id="ARBA00047683"/>
    </source>
</evidence>
<keyword evidence="11 15" id="KW-0057">Aromatic amino acid biosynthesis</keyword>
<dbReference type="InterPro" id="IPR006805">
    <property type="entry name" value="Anth_synth_I_N"/>
</dbReference>
<evidence type="ECO:0000256" key="12">
    <source>
        <dbReference type="ARBA" id="ARBA00023239"/>
    </source>
</evidence>
<dbReference type="EC" id="4.1.3.27" evidence="5 15"/>
<evidence type="ECO:0000256" key="4">
    <source>
        <dbReference type="ARBA" id="ARBA00011575"/>
    </source>
</evidence>
<dbReference type="OrthoDB" id="9803598at2"/>
<dbReference type="InterPro" id="IPR005801">
    <property type="entry name" value="ADC_synthase"/>
</dbReference>
<dbReference type="RefSeq" id="WP_091828782.1">
    <property type="nucleotide sequence ID" value="NZ_FOAN01000001.1"/>
</dbReference>
<evidence type="ECO:0000256" key="7">
    <source>
        <dbReference type="ARBA" id="ARBA00022605"/>
    </source>
</evidence>
<dbReference type="Proteomes" id="UP000199664">
    <property type="component" value="Unassembled WGS sequence"/>
</dbReference>
<evidence type="ECO:0000256" key="8">
    <source>
        <dbReference type="ARBA" id="ARBA00022723"/>
    </source>
</evidence>
<comment type="subunit">
    <text evidence="4 15">Heterotetramer consisting of two non-identical subunits: a beta subunit (TrpG) and a large alpha subunit (TrpE).</text>
</comment>
<evidence type="ECO:0000259" key="17">
    <source>
        <dbReference type="Pfam" id="PF04715"/>
    </source>
</evidence>
<dbReference type="PRINTS" id="PR00095">
    <property type="entry name" value="ANTSNTHASEI"/>
</dbReference>
<feature type="domain" description="Chorismate-utilising enzyme C-terminal" evidence="16">
    <location>
        <begin position="229"/>
        <end position="482"/>
    </location>
</feature>
<gene>
    <name evidence="15" type="primary">trpE</name>
    <name evidence="18" type="ORF">SAMN04515666_101201</name>
</gene>
<evidence type="ECO:0000256" key="15">
    <source>
        <dbReference type="RuleBase" id="RU364045"/>
    </source>
</evidence>
<dbReference type="AlphaFoldDB" id="A0A1H7FYU3"/>
<dbReference type="GO" id="GO:0004049">
    <property type="term" value="F:anthranilate synthase activity"/>
    <property type="evidence" value="ECO:0007669"/>
    <property type="project" value="UniProtKB-EC"/>
</dbReference>
<evidence type="ECO:0000259" key="16">
    <source>
        <dbReference type="Pfam" id="PF00425"/>
    </source>
</evidence>
<evidence type="ECO:0000313" key="18">
    <source>
        <dbReference type="EMBL" id="SEK31226.1"/>
    </source>
</evidence>
<dbReference type="InterPro" id="IPR015890">
    <property type="entry name" value="Chorismate_C"/>
</dbReference>
<dbReference type="UniPathway" id="UPA00035">
    <property type="reaction ID" value="UER00040"/>
</dbReference>
<keyword evidence="12 15" id="KW-0456">Lyase</keyword>
<dbReference type="Pfam" id="PF04715">
    <property type="entry name" value="Anth_synt_I_N"/>
    <property type="match status" value="1"/>
</dbReference>
<keyword evidence="19" id="KW-1185">Reference proteome</keyword>
<dbReference type="InterPro" id="IPR019999">
    <property type="entry name" value="Anth_synth_I-like"/>
</dbReference>
<dbReference type="PANTHER" id="PTHR11236:SF48">
    <property type="entry name" value="ISOCHORISMATE SYNTHASE MENF"/>
    <property type="match status" value="1"/>
</dbReference>
<keyword evidence="7 15" id="KW-0028">Amino-acid biosynthesis</keyword>
<evidence type="ECO:0000256" key="9">
    <source>
        <dbReference type="ARBA" id="ARBA00022822"/>
    </source>
</evidence>
<dbReference type="EMBL" id="FOAN01000001">
    <property type="protein sequence ID" value="SEK31226.1"/>
    <property type="molecule type" value="Genomic_DNA"/>
</dbReference>
<dbReference type="Gene3D" id="3.60.120.10">
    <property type="entry name" value="Anthranilate synthase"/>
    <property type="match status" value="1"/>
</dbReference>
<comment type="function">
    <text evidence="13 15">Part of a heterotetrameric complex that catalyzes the two-step biosynthesis of anthranilate, an intermediate in the biosynthesis of L-tryptophan. In the first step, the glutamine-binding beta subunit (TrpG) of anthranilate synthase (AS) provides the glutamine amidotransferase activity which generates ammonia as a substrate that, along with chorismate, is used in the second step, catalyzed by the large alpha subunit of AS (TrpE) to produce anthranilate. In the absence of TrpG, TrpE can synthesize anthranilate directly from chorismate and high concentrations of ammonia.</text>
</comment>
<keyword evidence="8 15" id="KW-0479">Metal-binding</keyword>
<organism evidence="18 19">
    <name type="scientific">Bosea lupini</name>
    <dbReference type="NCBI Taxonomy" id="1036779"/>
    <lineage>
        <taxon>Bacteria</taxon>
        <taxon>Pseudomonadati</taxon>
        <taxon>Pseudomonadota</taxon>
        <taxon>Alphaproteobacteria</taxon>
        <taxon>Hyphomicrobiales</taxon>
        <taxon>Boseaceae</taxon>
        <taxon>Bosea</taxon>
    </lineage>
</organism>
<dbReference type="InterPro" id="IPR005256">
    <property type="entry name" value="Anth_synth_I_PabB"/>
</dbReference>
<comment type="similarity">
    <text evidence="3 15">Belongs to the anthranilate synthase component I family.</text>
</comment>
<dbReference type="NCBIfam" id="TIGR00564">
    <property type="entry name" value="trpE_most"/>
    <property type="match status" value="1"/>
</dbReference>